<dbReference type="EMBL" id="FMVF01000048">
    <property type="protein sequence ID" value="SCZ01004.1"/>
    <property type="molecule type" value="Genomic_DNA"/>
</dbReference>
<keyword evidence="1" id="KW-1133">Transmembrane helix</keyword>
<name>A0A1G5KKW1_9FLAO</name>
<keyword evidence="3" id="KW-1185">Reference proteome</keyword>
<evidence type="ECO:0000256" key="1">
    <source>
        <dbReference type="SAM" id="Phobius"/>
    </source>
</evidence>
<sequence>MNTLKPKNNLNLAILKFILKIWVLTSFVGAIFFKPIGMFFSKNNDSLNLYWSVVLIFFAFGLLFSIPAMIILAVVIKKFEMKILTITLIAIALVFISFLAVGLSKINSPRTLIYPTIYSFIISVIILISYRKLRNRIIYK</sequence>
<proteinExistence type="predicted"/>
<keyword evidence="1" id="KW-0812">Transmembrane</keyword>
<feature type="transmembrane region" description="Helical" evidence="1">
    <location>
        <begin position="53"/>
        <end position="76"/>
    </location>
</feature>
<dbReference type="Proteomes" id="UP000199354">
    <property type="component" value="Unassembled WGS sequence"/>
</dbReference>
<keyword evidence="1" id="KW-0472">Membrane</keyword>
<accession>A0A1G5KKW1</accession>
<reference evidence="2 3" key="1">
    <citation type="submission" date="2016-10" db="EMBL/GenBank/DDBJ databases">
        <authorList>
            <person name="de Groot N.N."/>
        </authorList>
    </citation>
    <scope>NUCLEOTIDE SEQUENCE [LARGE SCALE GENOMIC DNA]</scope>
    <source>
        <strain evidence="2 3">CGMCC 1.7031</strain>
    </source>
</reference>
<feature type="transmembrane region" description="Helical" evidence="1">
    <location>
        <begin position="12"/>
        <end position="33"/>
    </location>
</feature>
<gene>
    <name evidence="2" type="ORF">SAMN02927903_03352</name>
</gene>
<evidence type="ECO:0000313" key="2">
    <source>
        <dbReference type="EMBL" id="SCZ01004.1"/>
    </source>
</evidence>
<organism evidence="2 3">
    <name type="scientific">Flavobacterium caeni</name>
    <dbReference type="NCBI Taxonomy" id="490189"/>
    <lineage>
        <taxon>Bacteria</taxon>
        <taxon>Pseudomonadati</taxon>
        <taxon>Bacteroidota</taxon>
        <taxon>Flavobacteriia</taxon>
        <taxon>Flavobacteriales</taxon>
        <taxon>Flavobacteriaceae</taxon>
        <taxon>Flavobacterium</taxon>
    </lineage>
</organism>
<evidence type="ECO:0000313" key="3">
    <source>
        <dbReference type="Proteomes" id="UP000199354"/>
    </source>
</evidence>
<feature type="transmembrane region" description="Helical" evidence="1">
    <location>
        <begin position="112"/>
        <end position="130"/>
    </location>
</feature>
<protein>
    <submittedName>
        <fullName evidence="2">Uncharacterized protein</fullName>
    </submittedName>
</protein>
<feature type="transmembrane region" description="Helical" evidence="1">
    <location>
        <begin position="83"/>
        <end position="106"/>
    </location>
</feature>
<dbReference type="RefSeq" id="WP_139149800.1">
    <property type="nucleotide sequence ID" value="NZ_FMVF01000048.1"/>
</dbReference>
<dbReference type="AlphaFoldDB" id="A0A1G5KKW1"/>